<evidence type="ECO:0000256" key="3">
    <source>
        <dbReference type="ARBA" id="ARBA00022837"/>
    </source>
</evidence>
<dbReference type="SUPFAM" id="SSF103647">
    <property type="entry name" value="TSP type-3 repeat"/>
    <property type="match status" value="2"/>
</dbReference>
<dbReference type="InterPro" id="IPR028974">
    <property type="entry name" value="TSP_type-3_rpt"/>
</dbReference>
<dbReference type="Pfam" id="PF02412">
    <property type="entry name" value="TSP_3"/>
    <property type="match status" value="5"/>
</dbReference>
<dbReference type="GO" id="GO:0004553">
    <property type="term" value="F:hydrolase activity, hydrolyzing O-glycosyl compounds"/>
    <property type="evidence" value="ECO:0007669"/>
    <property type="project" value="InterPro"/>
</dbReference>
<dbReference type="InterPro" id="IPR003367">
    <property type="entry name" value="Thrombospondin_3-like_rpt"/>
</dbReference>
<dbReference type="SUPFAM" id="SSF51126">
    <property type="entry name" value="Pectin lyase-like"/>
    <property type="match status" value="2"/>
</dbReference>
<dbReference type="GO" id="GO:0000272">
    <property type="term" value="P:polysaccharide catabolic process"/>
    <property type="evidence" value="ECO:0007669"/>
    <property type="project" value="InterPro"/>
</dbReference>
<dbReference type="SMART" id="SM00710">
    <property type="entry name" value="PbH1"/>
    <property type="match status" value="6"/>
</dbReference>
<dbReference type="Proteomes" id="UP000285655">
    <property type="component" value="Unassembled WGS sequence"/>
</dbReference>
<keyword evidence="3" id="KW-0106">Calcium</keyword>
<dbReference type="PROSITE" id="PS51766">
    <property type="entry name" value="DOCKERIN"/>
    <property type="match status" value="1"/>
</dbReference>
<dbReference type="InterPro" id="IPR002105">
    <property type="entry name" value="Dockerin_1_rpt"/>
</dbReference>
<evidence type="ECO:0000256" key="2">
    <source>
        <dbReference type="ARBA" id="ARBA00022729"/>
    </source>
</evidence>
<evidence type="ECO:0000313" key="6">
    <source>
        <dbReference type="Proteomes" id="UP000285655"/>
    </source>
</evidence>
<dbReference type="InterPro" id="IPR022441">
    <property type="entry name" value="Para_beta_helix_rpt-2"/>
</dbReference>
<dbReference type="NCBIfam" id="NF041518">
    <property type="entry name" value="choice_anch_Q"/>
    <property type="match status" value="1"/>
</dbReference>
<dbReference type="SUPFAM" id="SSF63446">
    <property type="entry name" value="Type I dockerin domain"/>
    <property type="match status" value="1"/>
</dbReference>
<protein>
    <recommendedName>
        <fullName evidence="1">Probable pectate lyase C</fullName>
    </recommendedName>
</protein>
<dbReference type="Gene3D" id="1.10.1330.10">
    <property type="entry name" value="Dockerin domain"/>
    <property type="match status" value="1"/>
</dbReference>
<dbReference type="InterPro" id="IPR011050">
    <property type="entry name" value="Pectin_lyase_fold/virulence"/>
</dbReference>
<dbReference type="Pfam" id="PF11617">
    <property type="entry name" value="Cu-binding_MopE"/>
    <property type="match status" value="3"/>
</dbReference>
<dbReference type="InterPro" id="IPR059226">
    <property type="entry name" value="Choice_anch_Q_dom"/>
</dbReference>
<dbReference type="InterPro" id="IPR036439">
    <property type="entry name" value="Dockerin_dom_sf"/>
</dbReference>
<organism evidence="5 6">
    <name type="scientific">candidate division WS5 bacterium</name>
    <dbReference type="NCBI Taxonomy" id="2093353"/>
    <lineage>
        <taxon>Bacteria</taxon>
        <taxon>candidate division WS5</taxon>
    </lineage>
</organism>
<dbReference type="InterPro" id="IPR039448">
    <property type="entry name" value="Beta_helix"/>
</dbReference>
<keyword evidence="2" id="KW-0732">Signal</keyword>
<dbReference type="InterPro" id="IPR018247">
    <property type="entry name" value="EF_Hand_1_Ca_BS"/>
</dbReference>
<evidence type="ECO:0000256" key="1">
    <source>
        <dbReference type="ARBA" id="ARBA00016512"/>
    </source>
</evidence>
<dbReference type="Gene3D" id="4.10.1080.10">
    <property type="entry name" value="TSP type-3 repeat"/>
    <property type="match status" value="2"/>
</dbReference>
<dbReference type="Gene3D" id="2.160.20.10">
    <property type="entry name" value="Single-stranded right-handed beta-helix, Pectin lyase-like"/>
    <property type="match status" value="1"/>
</dbReference>
<accession>A0A419D9X6</accession>
<reference evidence="5 6" key="1">
    <citation type="journal article" date="2017" name="ISME J.">
        <title>Energy and carbon metabolisms in a deep terrestrial subsurface fluid microbial community.</title>
        <authorList>
            <person name="Momper L."/>
            <person name="Jungbluth S.P."/>
            <person name="Lee M.D."/>
            <person name="Amend J.P."/>
        </authorList>
    </citation>
    <scope>NUCLEOTIDE SEQUENCE [LARGE SCALE GENOMIC DNA]</scope>
    <source>
        <strain evidence="5">SURF_29</strain>
    </source>
</reference>
<dbReference type="PROSITE" id="PS00018">
    <property type="entry name" value="EF_HAND_1"/>
    <property type="match status" value="2"/>
</dbReference>
<dbReference type="GO" id="GO:0005509">
    <property type="term" value="F:calcium ion binding"/>
    <property type="evidence" value="ECO:0007669"/>
    <property type="project" value="InterPro"/>
</dbReference>
<dbReference type="EMBL" id="QZJW01000060">
    <property type="protein sequence ID" value="RJO59862.1"/>
    <property type="molecule type" value="Genomic_DNA"/>
</dbReference>
<dbReference type="CDD" id="cd14256">
    <property type="entry name" value="Dockerin_I"/>
    <property type="match status" value="1"/>
</dbReference>
<dbReference type="InterPro" id="IPR006626">
    <property type="entry name" value="PbH1"/>
</dbReference>
<name>A0A419D9X6_9BACT</name>
<dbReference type="InterPro" id="IPR012334">
    <property type="entry name" value="Pectin_lyas_fold"/>
</dbReference>
<dbReference type="GO" id="GO:0007155">
    <property type="term" value="P:cell adhesion"/>
    <property type="evidence" value="ECO:0007669"/>
    <property type="project" value="InterPro"/>
</dbReference>
<dbReference type="InterPro" id="IPR016134">
    <property type="entry name" value="Dockerin_dom"/>
</dbReference>
<feature type="domain" description="Dockerin" evidence="4">
    <location>
        <begin position="789"/>
        <end position="853"/>
    </location>
</feature>
<sequence length="1065" mass="113447">SPSIVGTTIINSSASSGIYIYNGSPAISDSTISGMVNGLYVLHNSSPHVKGNSITNNYNAGIYLSGNSNGEYQNNTITGNRFGIYSSGLGTYKGNQIMNNSSYGIYYSGSEVLDASYNFWGDISGPLDESDDRGSDGYYNPYGLGDRVSDHIKYLPWTLDTLDIDNDGILNDIDSCLYTPNPDNVDTDGDKLGDICDNCPETINPLQEDTDNDGLGNACDQCTDKDKDGYAIEGGACGDIDCADDNNDIFVGAAETCDGIDNNCNGNIDENLPGCTYSCVPGSENDVDGDGICGIYDNCPTIYNNDQADLDEDGSGDPCDPDIDGDGYNNDIDVCPTLFYDLEQADTDHDGLGDICTVTYCVTNSFEFQNVLNMANGNGMNDVIKLVQGRYGLSDNSGLHFSYYSDEPYSLVIKGGYTNGCISRELNPANTILDGEGIDQRYEYGGVVALSDNGASYTEINVEGLTINNGVTVNYDGWGSGCGGINIQSAMSSIAIVSNIIKDNRDDMSSTGGACLNSSGRVMISNNVIENNTVGGLYVYAGSNVDIINNISVGNSFIEVVSHGEVNIINNTMLDDLYLDDYSQDNYSQANLYNNIIWGPNASIYLSDSSFGMVNVYNNIIDPAKVHGSFTNQGNNINTDPLFVDAANNDYHLSACSPAINVGNNSAPSLPATDFEGDSRIIDITSDLGADEFSYIADSDCDGVTDDLDNCINIPNTNQLDNDSDDIGDACDTCIDVDGDGYGIGIGENISGCISTELSDCNDDDPAIHPGSLEICGNGIDENCDGLDYENYNGDVNGDGVVNIDDIQACIAHIAGTENWESCDVNADGAVNISDIRIIIRLINDPDHDCIPIDQYQTICTGGNSENCNDNCPDIPNTDQLDTDVDGVGDICDTCMDVDKDGYGIGSDLSGCISTELSDCNDDDPIINPMTLWYQDSDGDGFGDRTALIQQCNEPGGYVLDNNDYDDGNPTVGAPIRIGSSTPDYYLTLQEAYDSAYEGENIQILAVGFAEDVYVDSDKSVTFSGGYNGSFAAISGSTHLFGDLIIIEGSLTLSNFVLDNTPPPP</sequence>
<dbReference type="PANTHER" id="PTHR10199:SF100">
    <property type="entry name" value="THROMBOSPONDIN, ISOFORM A"/>
    <property type="match status" value="1"/>
</dbReference>
<dbReference type="Pfam" id="PF00404">
    <property type="entry name" value="Dockerin_1"/>
    <property type="match status" value="1"/>
</dbReference>
<evidence type="ECO:0000259" key="4">
    <source>
        <dbReference type="PROSITE" id="PS51766"/>
    </source>
</evidence>
<proteinExistence type="predicted"/>
<dbReference type="AlphaFoldDB" id="A0A419D9X6"/>
<dbReference type="Pfam" id="PF13229">
    <property type="entry name" value="Beta_helix"/>
    <property type="match status" value="1"/>
</dbReference>
<dbReference type="InterPro" id="IPR021655">
    <property type="entry name" value="Put_metal-bd"/>
</dbReference>
<dbReference type="NCBIfam" id="TIGR03804">
    <property type="entry name" value="para_beta_helix"/>
    <property type="match status" value="1"/>
</dbReference>
<gene>
    <name evidence="5" type="ORF">C4544_07545</name>
</gene>
<dbReference type="PANTHER" id="PTHR10199">
    <property type="entry name" value="THROMBOSPONDIN"/>
    <property type="match status" value="1"/>
</dbReference>
<evidence type="ECO:0000313" key="5">
    <source>
        <dbReference type="EMBL" id="RJO59862.1"/>
    </source>
</evidence>
<feature type="non-terminal residue" evidence="5">
    <location>
        <position position="1"/>
    </location>
</feature>
<comment type="caution">
    <text evidence="5">The sequence shown here is derived from an EMBL/GenBank/DDBJ whole genome shotgun (WGS) entry which is preliminary data.</text>
</comment>